<dbReference type="GO" id="GO:0005840">
    <property type="term" value="C:ribosome"/>
    <property type="evidence" value="ECO:0007669"/>
    <property type="project" value="UniProtKB-KW"/>
</dbReference>
<accession>A0A6B9P8I4</accession>
<sequence length="88" mass="10172">MPRSLKKTPFLSSQLFLQPIFTSRSKSKTFFKTRSSMIIPDFVNKVFQLYNGRIFFKVKVSDTIVGKKFGEFVSTRKSSVAKKLQNAR</sequence>
<proteinExistence type="inferred from homology"/>
<keyword evidence="2 4" id="KW-0689">Ribosomal protein</keyword>
<dbReference type="GO" id="GO:1990904">
    <property type="term" value="C:ribonucleoprotein complex"/>
    <property type="evidence" value="ECO:0007669"/>
    <property type="project" value="UniProtKB-KW"/>
</dbReference>
<dbReference type="SUPFAM" id="SSF54570">
    <property type="entry name" value="Ribosomal protein S19"/>
    <property type="match status" value="1"/>
</dbReference>
<dbReference type="InterPro" id="IPR002222">
    <property type="entry name" value="Ribosomal_uS19"/>
</dbReference>
<evidence type="ECO:0000256" key="2">
    <source>
        <dbReference type="ARBA" id="ARBA00022980"/>
    </source>
</evidence>
<dbReference type="EMBL" id="MN564259">
    <property type="protein sequence ID" value="QHD45377.1"/>
    <property type="molecule type" value="Genomic_DNA"/>
</dbReference>
<dbReference type="Pfam" id="PF00203">
    <property type="entry name" value="Ribosomal_S19"/>
    <property type="match status" value="1"/>
</dbReference>
<protein>
    <submittedName>
        <fullName evidence="5">Ribosomal protein S19</fullName>
    </submittedName>
</protein>
<dbReference type="GO" id="GO:0003735">
    <property type="term" value="F:structural constituent of ribosome"/>
    <property type="evidence" value="ECO:0007669"/>
    <property type="project" value="InterPro"/>
</dbReference>
<evidence type="ECO:0000256" key="4">
    <source>
        <dbReference type="RuleBase" id="RU003485"/>
    </source>
</evidence>
<evidence type="ECO:0000256" key="3">
    <source>
        <dbReference type="ARBA" id="ARBA00023274"/>
    </source>
</evidence>
<gene>
    <name evidence="5" type="primary">rps19</name>
</gene>
<dbReference type="AlphaFoldDB" id="A0A6B9P8I4"/>
<keyword evidence="5" id="KW-0496">Mitochondrion</keyword>
<dbReference type="Gene3D" id="3.30.860.10">
    <property type="entry name" value="30s Ribosomal Protein S19, Chain A"/>
    <property type="match status" value="1"/>
</dbReference>
<evidence type="ECO:0000313" key="5">
    <source>
        <dbReference type="EMBL" id="QHD45377.1"/>
    </source>
</evidence>
<geneLocation type="mitochondrion" evidence="5"/>
<dbReference type="HAMAP" id="MF_00531">
    <property type="entry name" value="Ribosomal_uS19"/>
    <property type="match status" value="1"/>
</dbReference>
<dbReference type="PRINTS" id="PR00975">
    <property type="entry name" value="RIBOSOMALS19"/>
</dbReference>
<name>A0A6B9P8I4_9EUKA</name>
<reference evidence="5" key="1">
    <citation type="submission" date="2019-10" db="EMBL/GenBank/DDBJ databases">
        <authorList>
            <person name="Hulatt C.J."/>
            <person name="Posewitz M.C."/>
        </authorList>
    </citation>
    <scope>NUCLEOTIDE SEQUENCE</scope>
    <source>
        <strain evidence="5">NIVA-4/92</strain>
    </source>
</reference>
<keyword evidence="3 4" id="KW-0687">Ribonucleoprotein</keyword>
<dbReference type="GO" id="GO:0003723">
    <property type="term" value="F:RNA binding"/>
    <property type="evidence" value="ECO:0007669"/>
    <property type="project" value="InterPro"/>
</dbReference>
<dbReference type="PROSITE" id="PS00323">
    <property type="entry name" value="RIBOSOMAL_S19"/>
    <property type="match status" value="1"/>
</dbReference>
<evidence type="ECO:0000256" key="1">
    <source>
        <dbReference type="ARBA" id="ARBA00007345"/>
    </source>
</evidence>
<comment type="similarity">
    <text evidence="1 4">Belongs to the universal ribosomal protein uS19 family.</text>
</comment>
<dbReference type="InterPro" id="IPR023575">
    <property type="entry name" value="Ribosomal_uS19_SF"/>
</dbReference>
<dbReference type="PIRSF" id="PIRSF002144">
    <property type="entry name" value="Ribosomal_S19"/>
    <property type="match status" value="1"/>
</dbReference>
<dbReference type="InterPro" id="IPR020934">
    <property type="entry name" value="Ribosomal_uS19_CS"/>
</dbReference>
<dbReference type="GO" id="GO:0006412">
    <property type="term" value="P:translation"/>
    <property type="evidence" value="ECO:0007669"/>
    <property type="project" value="InterPro"/>
</dbReference>
<organism evidence="5">
    <name type="scientific">Pavlova sp. NIVA-4/92</name>
    <dbReference type="NCBI Taxonomy" id="2686093"/>
    <lineage>
        <taxon>Eukaryota</taxon>
        <taxon>Haptista</taxon>
        <taxon>Haptophyta</taxon>
        <taxon>Pavlovophyceae</taxon>
        <taxon>Pavlovales</taxon>
        <taxon>Pavlovaceae</taxon>
        <taxon>Pavlova</taxon>
    </lineage>
</organism>